<evidence type="ECO:0000256" key="3">
    <source>
        <dbReference type="ARBA" id="ARBA00022898"/>
    </source>
</evidence>
<evidence type="ECO:0000313" key="8">
    <source>
        <dbReference type="EMBL" id="BCU71241.1"/>
    </source>
</evidence>
<dbReference type="InterPro" id="IPR049316">
    <property type="entry name" value="GDC-P_C"/>
</dbReference>
<evidence type="ECO:0000259" key="7">
    <source>
        <dbReference type="Pfam" id="PF21478"/>
    </source>
</evidence>
<proteinExistence type="predicted"/>
<organism evidence="8 9">
    <name type="scientific">Stygiolobus caldivivus</name>
    <dbReference type="NCBI Taxonomy" id="2824673"/>
    <lineage>
        <taxon>Archaea</taxon>
        <taxon>Thermoproteota</taxon>
        <taxon>Thermoprotei</taxon>
        <taxon>Sulfolobales</taxon>
        <taxon>Sulfolobaceae</taxon>
        <taxon>Stygiolobus</taxon>
    </lineage>
</organism>
<dbReference type="FunFam" id="3.90.1150.10:FF:000014">
    <property type="entry name" value="Probable glycine dehydrogenase (decarboxylating) subunit 2"/>
    <property type="match status" value="1"/>
</dbReference>
<dbReference type="RefSeq" id="WP_221287973.1">
    <property type="nucleotide sequence ID" value="NZ_AP024597.1"/>
</dbReference>
<dbReference type="GO" id="GO:0004375">
    <property type="term" value="F:glycine dehydrogenase (decarboxylating) activity"/>
    <property type="evidence" value="ECO:0007669"/>
    <property type="project" value="UniProtKB-EC"/>
</dbReference>
<evidence type="ECO:0000256" key="5">
    <source>
        <dbReference type="ARBA" id="ARBA00049026"/>
    </source>
</evidence>
<comment type="cofactor">
    <cofactor evidence="1">
        <name>pyridoxal 5'-phosphate</name>
        <dbReference type="ChEBI" id="CHEBI:597326"/>
    </cofactor>
</comment>
<accession>A0A8D5U9K5</accession>
<dbReference type="InterPro" id="IPR020581">
    <property type="entry name" value="GDC_P"/>
</dbReference>
<gene>
    <name evidence="8" type="ORF">KN1_25380</name>
</gene>
<feature type="domain" description="Glycine cleavage system P-protein N-terminal" evidence="6">
    <location>
        <begin position="34"/>
        <end position="306"/>
    </location>
</feature>
<dbReference type="KEGG" id="csty:KN1_25380"/>
<dbReference type="EC" id="1.4.4.2" evidence="2"/>
<dbReference type="InterPro" id="IPR049315">
    <property type="entry name" value="GDC-P_N"/>
</dbReference>
<evidence type="ECO:0000256" key="4">
    <source>
        <dbReference type="ARBA" id="ARBA00023002"/>
    </source>
</evidence>
<protein>
    <recommendedName>
        <fullName evidence="2">glycine dehydrogenase (aminomethyl-transferring)</fullName>
        <ecNumber evidence="2">1.4.4.2</ecNumber>
    </recommendedName>
</protein>
<dbReference type="InterPro" id="IPR015421">
    <property type="entry name" value="PyrdxlP-dep_Trfase_major"/>
</dbReference>
<name>A0A8D5U9K5_9CREN</name>
<dbReference type="AlphaFoldDB" id="A0A8D5U9K5"/>
<dbReference type="PANTHER" id="PTHR11773">
    <property type="entry name" value="GLYCINE DEHYDROGENASE, DECARBOXYLATING"/>
    <property type="match status" value="1"/>
</dbReference>
<evidence type="ECO:0000256" key="2">
    <source>
        <dbReference type="ARBA" id="ARBA00012134"/>
    </source>
</evidence>
<comment type="catalytic activity">
    <reaction evidence="5">
        <text>N(6)-[(R)-lipoyl]-L-lysyl-[glycine-cleavage complex H protein] + glycine + H(+) = N(6)-[(R)-S(8)-aminomethyldihydrolipoyl]-L-lysyl-[glycine-cleavage complex H protein] + CO2</text>
        <dbReference type="Rhea" id="RHEA:24304"/>
        <dbReference type="Rhea" id="RHEA-COMP:10494"/>
        <dbReference type="Rhea" id="RHEA-COMP:10495"/>
        <dbReference type="ChEBI" id="CHEBI:15378"/>
        <dbReference type="ChEBI" id="CHEBI:16526"/>
        <dbReference type="ChEBI" id="CHEBI:57305"/>
        <dbReference type="ChEBI" id="CHEBI:83099"/>
        <dbReference type="ChEBI" id="CHEBI:83143"/>
        <dbReference type="EC" id="1.4.4.2"/>
    </reaction>
</comment>
<keyword evidence="4" id="KW-0560">Oxidoreductase</keyword>
<feature type="domain" description="Glycine dehydrogenase C-terminal" evidence="7">
    <location>
        <begin position="356"/>
        <end position="459"/>
    </location>
</feature>
<dbReference type="EMBL" id="AP024597">
    <property type="protein sequence ID" value="BCU71241.1"/>
    <property type="molecule type" value="Genomic_DNA"/>
</dbReference>
<dbReference type="GeneID" id="66164261"/>
<dbReference type="InterPro" id="IPR015424">
    <property type="entry name" value="PyrdxlP-dep_Trfase"/>
</dbReference>
<dbReference type="InterPro" id="IPR015422">
    <property type="entry name" value="PyrdxlP-dep_Trfase_small"/>
</dbReference>
<sequence length="506" mass="56065">MWRQAKWDEQLITEYKSTSNRVGVLIPTEKEIRENVEIKLPSKLKRAKQPELPQVSELEVIRHFIRLSQMSFGVDTGFMPLGSCTMKYNPKIEEKVSSLVSDYHPLQDFDTVQGILEMVYEMQSMLAEMTGMDQCSLQVPAGAAGELAGVLMIKKYHEDKNRRNRDEMLVADSAHGTNPASAAMGGYKVVYIRTNKEGLVDLDVLKEVTNEKTAGFMLTNPNTLGLFESEILEISKVLHSVDAKLYYDGANLNGILGVVRPGDMGFDIVHINLHKTFGVPHGGGGPGAGAICAKGEMVEYLPYPLVQKKDGKFTFDYVPSRSIGKIATFYGNIGNVARAYAYILGLGSKGLSMVGKMSTLATNYLISKLKDLRGLSLPFSDRPRKHEVVFSAKPLFNDTGVSANDIAKALIDRGFYAPTIYFPPNVEEALMIEPTETEPKEVLDSYAEAIRQIIDEAYKNPQAILNSPSKTAVSRIDQVIANHPSTVTPTYRVYRLRSEGKISHLK</sequence>
<dbReference type="Pfam" id="PF21478">
    <property type="entry name" value="GcvP2_C"/>
    <property type="match status" value="1"/>
</dbReference>
<dbReference type="Gene3D" id="6.20.440.10">
    <property type="match status" value="1"/>
</dbReference>
<dbReference type="Gene3D" id="3.40.640.10">
    <property type="entry name" value="Type I PLP-dependent aspartate aminotransferase-like (Major domain)"/>
    <property type="match status" value="1"/>
</dbReference>
<dbReference type="GO" id="GO:0019464">
    <property type="term" value="P:glycine decarboxylation via glycine cleavage system"/>
    <property type="evidence" value="ECO:0007669"/>
    <property type="project" value="TreeGrafter"/>
</dbReference>
<dbReference type="GO" id="GO:0005829">
    <property type="term" value="C:cytosol"/>
    <property type="evidence" value="ECO:0007669"/>
    <property type="project" value="TreeGrafter"/>
</dbReference>
<dbReference type="FunFam" id="3.40.640.10:FF:000224">
    <property type="entry name" value="Probable glycine dehydrogenase (decarboxylating) subunit 2"/>
    <property type="match status" value="1"/>
</dbReference>
<dbReference type="SUPFAM" id="SSF53383">
    <property type="entry name" value="PLP-dependent transferases"/>
    <property type="match status" value="1"/>
</dbReference>
<evidence type="ECO:0000313" key="9">
    <source>
        <dbReference type="Proteomes" id="UP000825123"/>
    </source>
</evidence>
<evidence type="ECO:0000259" key="6">
    <source>
        <dbReference type="Pfam" id="PF02347"/>
    </source>
</evidence>
<reference evidence="8 9" key="1">
    <citation type="submission" date="2021-04" db="EMBL/GenBank/DDBJ databases">
        <title>Complete genome sequence of Stygiolobus sp. KN-1.</title>
        <authorList>
            <person name="Nakamura K."/>
            <person name="Sakai H."/>
            <person name="Kurosawa N."/>
        </authorList>
    </citation>
    <scope>NUCLEOTIDE SEQUENCE [LARGE SCALE GENOMIC DNA]</scope>
    <source>
        <strain evidence="8 9">KN-1</strain>
    </source>
</reference>
<dbReference type="GO" id="GO:0005960">
    <property type="term" value="C:glycine cleavage complex"/>
    <property type="evidence" value="ECO:0007669"/>
    <property type="project" value="TreeGrafter"/>
</dbReference>
<evidence type="ECO:0000256" key="1">
    <source>
        <dbReference type="ARBA" id="ARBA00001933"/>
    </source>
</evidence>
<dbReference type="GO" id="GO:0030170">
    <property type="term" value="F:pyridoxal phosphate binding"/>
    <property type="evidence" value="ECO:0007669"/>
    <property type="project" value="TreeGrafter"/>
</dbReference>
<dbReference type="Gene3D" id="3.90.1150.10">
    <property type="entry name" value="Aspartate Aminotransferase, domain 1"/>
    <property type="match status" value="1"/>
</dbReference>
<dbReference type="Proteomes" id="UP000825123">
    <property type="component" value="Chromosome"/>
</dbReference>
<dbReference type="GO" id="GO:0016594">
    <property type="term" value="F:glycine binding"/>
    <property type="evidence" value="ECO:0007669"/>
    <property type="project" value="TreeGrafter"/>
</dbReference>
<dbReference type="NCBIfam" id="NF003346">
    <property type="entry name" value="PRK04366.1"/>
    <property type="match status" value="1"/>
</dbReference>
<dbReference type="PANTHER" id="PTHR11773:SF1">
    <property type="entry name" value="GLYCINE DEHYDROGENASE (DECARBOXYLATING), MITOCHONDRIAL"/>
    <property type="match status" value="1"/>
</dbReference>
<dbReference type="Pfam" id="PF02347">
    <property type="entry name" value="GDC-P"/>
    <property type="match status" value="1"/>
</dbReference>
<keyword evidence="9" id="KW-1185">Reference proteome</keyword>
<keyword evidence="3" id="KW-0663">Pyridoxal phosphate</keyword>